<feature type="domain" description="Tyr recombinase" evidence="4">
    <location>
        <begin position="177"/>
        <end position="380"/>
    </location>
</feature>
<accession>A0A2N3XZ54</accession>
<dbReference type="InterPro" id="IPR002104">
    <property type="entry name" value="Integrase_catalytic"/>
</dbReference>
<proteinExistence type="inferred from homology"/>
<dbReference type="SUPFAM" id="SSF56349">
    <property type="entry name" value="DNA breaking-rejoining enzymes"/>
    <property type="match status" value="1"/>
</dbReference>
<dbReference type="InterPro" id="IPR050090">
    <property type="entry name" value="Tyrosine_recombinase_XerCD"/>
</dbReference>
<dbReference type="Proteomes" id="UP000233786">
    <property type="component" value="Unassembled WGS sequence"/>
</dbReference>
<evidence type="ECO:0000256" key="1">
    <source>
        <dbReference type="ARBA" id="ARBA00008857"/>
    </source>
</evidence>
<evidence type="ECO:0000256" key="3">
    <source>
        <dbReference type="ARBA" id="ARBA00023172"/>
    </source>
</evidence>
<dbReference type="Gene3D" id="1.10.443.10">
    <property type="entry name" value="Intergrase catalytic core"/>
    <property type="match status" value="1"/>
</dbReference>
<dbReference type="Pfam" id="PF00589">
    <property type="entry name" value="Phage_integrase"/>
    <property type="match status" value="1"/>
</dbReference>
<dbReference type="Gene3D" id="1.10.150.130">
    <property type="match status" value="1"/>
</dbReference>
<gene>
    <name evidence="5" type="ORF">A8926_3745</name>
</gene>
<keyword evidence="6" id="KW-1185">Reference proteome</keyword>
<evidence type="ECO:0000259" key="4">
    <source>
        <dbReference type="PROSITE" id="PS51898"/>
    </source>
</evidence>
<keyword evidence="2" id="KW-0238">DNA-binding</keyword>
<name>A0A2N3XZ54_SACSN</name>
<evidence type="ECO:0000313" key="5">
    <source>
        <dbReference type="EMBL" id="PKW15963.1"/>
    </source>
</evidence>
<sequence>MGYARSLASGSWAAYYREPLADATGRRKCARVPDSPDYPTKATAKAAGDAYELHLRALASGLDAKVAPRRGAVTLDAYAPGAIDRTPDLANSSRNSYRGAVRCAVREHFGDGFPVERLTADAVERYYSTIGHLAAKTRQTRIIALATVARRAVRDGVLAAEHHPAHWGITVRGDQPTRRRLLTDAELTRLAAAMPSHLWAAVIIGHDTGLRVSELAALSVTDIEYSPDGRAYLWITRTTSRDGTELSPHVKNGVIRRVPLSARALSAWNHHVAYFVPEGQQRIFRKGSSGKRRLAPAGTGYLTGAMQQCRDRAQIERMADSGKQPLVGWHDLRRAFATKIYRATRDIRELQKLMGHATVAMTMRYIQDFEHEQEHREAVDAAFGGGLSTPPLYPAGVAGGESPAASAPVSMITERAA</sequence>
<dbReference type="InterPro" id="IPR013762">
    <property type="entry name" value="Integrase-like_cat_sf"/>
</dbReference>
<organism evidence="5 6">
    <name type="scientific">Saccharopolyspora spinosa</name>
    <dbReference type="NCBI Taxonomy" id="60894"/>
    <lineage>
        <taxon>Bacteria</taxon>
        <taxon>Bacillati</taxon>
        <taxon>Actinomycetota</taxon>
        <taxon>Actinomycetes</taxon>
        <taxon>Pseudonocardiales</taxon>
        <taxon>Pseudonocardiaceae</taxon>
        <taxon>Saccharopolyspora</taxon>
    </lineage>
</organism>
<evidence type="ECO:0000313" key="6">
    <source>
        <dbReference type="Proteomes" id="UP000233786"/>
    </source>
</evidence>
<protein>
    <submittedName>
        <fullName evidence="5">Site-specific recombinase XerD</fullName>
    </submittedName>
</protein>
<dbReference type="RefSeq" id="WP_010696533.1">
    <property type="nucleotide sequence ID" value="NZ_CP061007.1"/>
</dbReference>
<reference evidence="5" key="1">
    <citation type="submission" date="2017-12" db="EMBL/GenBank/DDBJ databases">
        <title>Sequencing the genomes of 1000 Actinobacteria strains.</title>
        <authorList>
            <person name="Klenk H.-P."/>
        </authorList>
    </citation>
    <scope>NUCLEOTIDE SEQUENCE [LARGE SCALE GENOMIC DNA]</scope>
    <source>
        <strain evidence="5">DSM 44228</strain>
    </source>
</reference>
<dbReference type="GO" id="GO:0015074">
    <property type="term" value="P:DNA integration"/>
    <property type="evidence" value="ECO:0007669"/>
    <property type="project" value="InterPro"/>
</dbReference>
<dbReference type="InterPro" id="IPR010998">
    <property type="entry name" value="Integrase_recombinase_N"/>
</dbReference>
<dbReference type="PANTHER" id="PTHR30349:SF41">
    <property type="entry name" value="INTEGRASE_RECOMBINASE PROTEIN MJ0367-RELATED"/>
    <property type="match status" value="1"/>
</dbReference>
<dbReference type="OrthoDB" id="1822491at2"/>
<keyword evidence="3" id="KW-0233">DNA recombination</keyword>
<dbReference type="EMBL" id="PJNB01000001">
    <property type="protein sequence ID" value="PKW15963.1"/>
    <property type="molecule type" value="Genomic_DNA"/>
</dbReference>
<dbReference type="PANTHER" id="PTHR30349">
    <property type="entry name" value="PHAGE INTEGRASE-RELATED"/>
    <property type="match status" value="1"/>
</dbReference>
<evidence type="ECO:0000256" key="2">
    <source>
        <dbReference type="ARBA" id="ARBA00023125"/>
    </source>
</evidence>
<dbReference type="GO" id="GO:0006310">
    <property type="term" value="P:DNA recombination"/>
    <property type="evidence" value="ECO:0007669"/>
    <property type="project" value="UniProtKB-KW"/>
</dbReference>
<dbReference type="GO" id="GO:0003677">
    <property type="term" value="F:DNA binding"/>
    <property type="evidence" value="ECO:0007669"/>
    <property type="project" value="UniProtKB-KW"/>
</dbReference>
<dbReference type="CDD" id="cd00397">
    <property type="entry name" value="DNA_BRE_C"/>
    <property type="match status" value="1"/>
</dbReference>
<comment type="caution">
    <text evidence="5">The sequence shown here is derived from an EMBL/GenBank/DDBJ whole genome shotgun (WGS) entry which is preliminary data.</text>
</comment>
<comment type="similarity">
    <text evidence="1">Belongs to the 'phage' integrase family.</text>
</comment>
<dbReference type="PROSITE" id="PS51898">
    <property type="entry name" value="TYR_RECOMBINASE"/>
    <property type="match status" value="1"/>
</dbReference>
<dbReference type="AlphaFoldDB" id="A0A2N3XZ54"/>
<dbReference type="InterPro" id="IPR011010">
    <property type="entry name" value="DNA_brk_join_enz"/>
</dbReference>